<dbReference type="Proteomes" id="UP001140453">
    <property type="component" value="Unassembled WGS sequence"/>
</dbReference>
<organism evidence="3 4">
    <name type="scientific">Gnomoniopsis smithogilvyi</name>
    <dbReference type="NCBI Taxonomy" id="1191159"/>
    <lineage>
        <taxon>Eukaryota</taxon>
        <taxon>Fungi</taxon>
        <taxon>Dikarya</taxon>
        <taxon>Ascomycota</taxon>
        <taxon>Pezizomycotina</taxon>
        <taxon>Sordariomycetes</taxon>
        <taxon>Sordariomycetidae</taxon>
        <taxon>Diaporthales</taxon>
        <taxon>Gnomoniaceae</taxon>
        <taxon>Gnomoniopsis</taxon>
    </lineage>
</organism>
<feature type="region of interest" description="Disordered" evidence="1">
    <location>
        <begin position="153"/>
        <end position="174"/>
    </location>
</feature>
<evidence type="ECO:0000256" key="2">
    <source>
        <dbReference type="SAM" id="Phobius"/>
    </source>
</evidence>
<sequence length="233" mass="25971">MANYLPVYILIGFVPLVFLAVACYSTAKTRTLTGECHLLSCLSRRNRDTTDSPQITTDELEMQCIRSHGPYPPPNRDLHHSASLTTERMKHPIQKTERRQNLSQSAPTLQPRALISPPTTAYQQQQQQHHHRAAALASLERVRSSVVATMLDLPPRPSAPSPPSSSTASAGCSCRHHHQHQGQWWEDVADSDEDAEDVVPARKRKTAMPGVHSVFRLHSPIVQGDGWTDVTLR</sequence>
<evidence type="ECO:0000313" key="4">
    <source>
        <dbReference type="Proteomes" id="UP001140453"/>
    </source>
</evidence>
<proteinExistence type="predicted"/>
<keyword evidence="2" id="KW-0812">Transmembrane</keyword>
<keyword evidence="4" id="KW-1185">Reference proteome</keyword>
<keyword evidence="2" id="KW-1133">Transmembrane helix</keyword>
<name>A0A9W8YMT1_9PEZI</name>
<evidence type="ECO:0000256" key="1">
    <source>
        <dbReference type="SAM" id="MobiDB-lite"/>
    </source>
</evidence>
<comment type="caution">
    <text evidence="3">The sequence shown here is derived from an EMBL/GenBank/DDBJ whole genome shotgun (WGS) entry which is preliminary data.</text>
</comment>
<evidence type="ECO:0000313" key="3">
    <source>
        <dbReference type="EMBL" id="KAJ4388733.1"/>
    </source>
</evidence>
<reference evidence="3" key="1">
    <citation type="submission" date="2022-10" db="EMBL/GenBank/DDBJ databases">
        <title>Tapping the CABI collections for fungal endophytes: first genome assemblies for Collariella, Neodidymelliopsis, Ascochyta clinopodiicola, Didymella pomorum, Didymosphaeria variabile, Neocosmospora piperis and Neocucurbitaria cava.</title>
        <authorList>
            <person name="Hill R."/>
        </authorList>
    </citation>
    <scope>NUCLEOTIDE SEQUENCE</scope>
    <source>
        <strain evidence="3">IMI 355082</strain>
    </source>
</reference>
<feature type="transmembrane region" description="Helical" evidence="2">
    <location>
        <begin position="6"/>
        <end position="24"/>
    </location>
</feature>
<keyword evidence="2" id="KW-0472">Membrane</keyword>
<protein>
    <submittedName>
        <fullName evidence="3">Uncharacterized protein</fullName>
    </submittedName>
</protein>
<dbReference type="AlphaFoldDB" id="A0A9W8YMT1"/>
<accession>A0A9W8YMT1</accession>
<dbReference type="EMBL" id="JAPEVB010000004">
    <property type="protein sequence ID" value="KAJ4388733.1"/>
    <property type="molecule type" value="Genomic_DNA"/>
</dbReference>
<gene>
    <name evidence="3" type="ORF">N0V93_006192</name>
</gene>
<feature type="compositionally biased region" description="Pro residues" evidence="1">
    <location>
        <begin position="154"/>
        <end position="163"/>
    </location>
</feature>
<feature type="region of interest" description="Disordered" evidence="1">
    <location>
        <begin position="88"/>
        <end position="107"/>
    </location>
</feature>
<feature type="compositionally biased region" description="Basic and acidic residues" evidence="1">
    <location>
        <begin position="88"/>
        <end position="100"/>
    </location>
</feature>